<gene>
    <name evidence="2" type="ORF">DFP88_10397</name>
</gene>
<accession>A0A318STN7</accession>
<dbReference type="PANTHER" id="PTHR44086">
    <property type="entry name" value="THIOSULFATE SULFURTRANSFERASE RDL2, MITOCHONDRIAL-RELATED"/>
    <property type="match status" value="1"/>
</dbReference>
<dbReference type="EMBL" id="QJTE01000003">
    <property type="protein sequence ID" value="PYE83739.1"/>
    <property type="molecule type" value="Genomic_DNA"/>
</dbReference>
<evidence type="ECO:0000259" key="1">
    <source>
        <dbReference type="PROSITE" id="PS50206"/>
    </source>
</evidence>
<protein>
    <submittedName>
        <fullName evidence="2">Rhodanese-related sulfurtransferase</fullName>
    </submittedName>
</protein>
<organism evidence="2 3">
    <name type="scientific">Pseudoroseicyclus aestuarii</name>
    <dbReference type="NCBI Taxonomy" id="1795041"/>
    <lineage>
        <taxon>Bacteria</taxon>
        <taxon>Pseudomonadati</taxon>
        <taxon>Pseudomonadota</taxon>
        <taxon>Alphaproteobacteria</taxon>
        <taxon>Rhodobacterales</taxon>
        <taxon>Paracoccaceae</taxon>
        <taxon>Pseudoroseicyclus</taxon>
    </lineage>
</organism>
<dbReference type="PANTHER" id="PTHR44086:SF10">
    <property type="entry name" value="THIOSULFATE SULFURTRANSFERASE_RHODANESE-LIKE DOMAIN-CONTAINING PROTEIN 3"/>
    <property type="match status" value="1"/>
</dbReference>
<dbReference type="RefSeq" id="WP_245904766.1">
    <property type="nucleotide sequence ID" value="NZ_QJTE01000003.1"/>
</dbReference>
<dbReference type="InterPro" id="IPR001763">
    <property type="entry name" value="Rhodanese-like_dom"/>
</dbReference>
<evidence type="ECO:0000313" key="2">
    <source>
        <dbReference type="EMBL" id="PYE83739.1"/>
    </source>
</evidence>
<sequence length="129" mass="13074">MGMTLKDLVAEARTQVGTIEPAEAQADASAGGLILDVREPSELAQNGAVAGALNLPRGILETRADATLDTAEPRLTGQQGKGTVHVLCAAGGRAALAAATLRRMGYEADVIAGGLNGWKAADLPVEMPG</sequence>
<dbReference type="Pfam" id="PF00581">
    <property type="entry name" value="Rhodanese"/>
    <property type="match status" value="1"/>
</dbReference>
<feature type="domain" description="Rhodanese" evidence="1">
    <location>
        <begin position="28"/>
        <end position="127"/>
    </location>
</feature>
<reference evidence="2 3" key="1">
    <citation type="submission" date="2018-06" db="EMBL/GenBank/DDBJ databases">
        <title>Genomic Encyclopedia of Type Strains, Phase III (KMG-III): the genomes of soil and plant-associated and newly described type strains.</title>
        <authorList>
            <person name="Whitman W."/>
        </authorList>
    </citation>
    <scope>NUCLEOTIDE SEQUENCE [LARGE SCALE GENOMIC DNA]</scope>
    <source>
        <strain evidence="2 3">CECT 9025</strain>
    </source>
</reference>
<proteinExistence type="predicted"/>
<dbReference type="AlphaFoldDB" id="A0A318STN7"/>
<name>A0A318STN7_9RHOB</name>
<evidence type="ECO:0000313" key="3">
    <source>
        <dbReference type="Proteomes" id="UP000248311"/>
    </source>
</evidence>
<keyword evidence="2" id="KW-0808">Transferase</keyword>
<dbReference type="InterPro" id="IPR036873">
    <property type="entry name" value="Rhodanese-like_dom_sf"/>
</dbReference>
<comment type="caution">
    <text evidence="2">The sequence shown here is derived from an EMBL/GenBank/DDBJ whole genome shotgun (WGS) entry which is preliminary data.</text>
</comment>
<dbReference type="SUPFAM" id="SSF52821">
    <property type="entry name" value="Rhodanese/Cell cycle control phosphatase"/>
    <property type="match status" value="1"/>
</dbReference>
<dbReference type="Gene3D" id="3.40.250.10">
    <property type="entry name" value="Rhodanese-like domain"/>
    <property type="match status" value="1"/>
</dbReference>
<keyword evidence="3" id="KW-1185">Reference proteome</keyword>
<dbReference type="Proteomes" id="UP000248311">
    <property type="component" value="Unassembled WGS sequence"/>
</dbReference>
<dbReference type="PROSITE" id="PS50206">
    <property type="entry name" value="RHODANESE_3"/>
    <property type="match status" value="1"/>
</dbReference>
<dbReference type="GO" id="GO:0004792">
    <property type="term" value="F:thiosulfate-cyanide sulfurtransferase activity"/>
    <property type="evidence" value="ECO:0007669"/>
    <property type="project" value="TreeGrafter"/>
</dbReference>
<dbReference type="SMART" id="SM00450">
    <property type="entry name" value="RHOD"/>
    <property type="match status" value="1"/>
</dbReference>